<keyword evidence="1" id="KW-0732">Signal</keyword>
<evidence type="ECO:0000313" key="3">
    <source>
        <dbReference type="EMBL" id="GGG32245.1"/>
    </source>
</evidence>
<dbReference type="Pfam" id="PF13778">
    <property type="entry name" value="DUF4174"/>
    <property type="match status" value="1"/>
</dbReference>
<name>A0ABQ1WJ79_9BACT</name>
<evidence type="ECO:0000313" key="4">
    <source>
        <dbReference type="Proteomes" id="UP000601361"/>
    </source>
</evidence>
<evidence type="ECO:0000259" key="2">
    <source>
        <dbReference type="Pfam" id="PF13778"/>
    </source>
</evidence>
<accession>A0ABQ1WJ79</accession>
<proteinExistence type="predicted"/>
<protein>
    <recommendedName>
        <fullName evidence="2">DUF4174 domain-containing protein</fullName>
    </recommendedName>
</protein>
<reference evidence="4" key="1">
    <citation type="journal article" date="2019" name="Int. J. Syst. Evol. Microbiol.">
        <title>The Global Catalogue of Microorganisms (GCM) 10K type strain sequencing project: providing services to taxonomists for standard genome sequencing and annotation.</title>
        <authorList>
            <consortium name="The Broad Institute Genomics Platform"/>
            <consortium name="The Broad Institute Genome Sequencing Center for Infectious Disease"/>
            <person name="Wu L."/>
            <person name="Ma J."/>
        </authorList>
    </citation>
    <scope>NUCLEOTIDE SEQUENCE [LARGE SCALE GENOMIC DNA]</scope>
    <source>
        <strain evidence="4">CGMCC 1.12990</strain>
    </source>
</reference>
<feature type="domain" description="DUF4174" evidence="2">
    <location>
        <begin position="5"/>
        <end position="112"/>
    </location>
</feature>
<gene>
    <name evidence="3" type="ORF">GCM10011378_05950</name>
</gene>
<dbReference type="EMBL" id="BMGS01000001">
    <property type="protein sequence ID" value="GGG32245.1"/>
    <property type="molecule type" value="Genomic_DNA"/>
</dbReference>
<dbReference type="Proteomes" id="UP000601361">
    <property type="component" value="Unassembled WGS sequence"/>
</dbReference>
<sequence>MAATLKASKWQRRVLLLCAPTPDNAELRQQQQLLQPAKAELRARDLVVYEVHPGQLAAADQRYLRQQLGVAGGSFTVLLVGKDGGVKRRETKPLPAAELFSTIDAMPMRQQEMRRPRK</sequence>
<comment type="caution">
    <text evidence="3">The sequence shown here is derived from an EMBL/GenBank/DDBJ whole genome shotgun (WGS) entry which is preliminary data.</text>
</comment>
<dbReference type="InterPro" id="IPR025232">
    <property type="entry name" value="DUF4174"/>
</dbReference>
<keyword evidence="4" id="KW-1185">Reference proteome</keyword>
<evidence type="ECO:0000256" key="1">
    <source>
        <dbReference type="ARBA" id="ARBA00022729"/>
    </source>
</evidence>
<organism evidence="3 4">
    <name type="scientific">Hymenobacter glacieicola</name>
    <dbReference type="NCBI Taxonomy" id="1562124"/>
    <lineage>
        <taxon>Bacteria</taxon>
        <taxon>Pseudomonadati</taxon>
        <taxon>Bacteroidota</taxon>
        <taxon>Cytophagia</taxon>
        <taxon>Cytophagales</taxon>
        <taxon>Hymenobacteraceae</taxon>
        <taxon>Hymenobacter</taxon>
    </lineage>
</organism>